<keyword evidence="5" id="KW-0408">Iron</keyword>
<accession>A0A8J1U972</accession>
<dbReference type="GO" id="GO:0031418">
    <property type="term" value="F:L-ascorbic acid binding"/>
    <property type="evidence" value="ECO:0007669"/>
    <property type="project" value="InterPro"/>
</dbReference>
<organism evidence="6 7">
    <name type="scientific">Owenia fusiformis</name>
    <name type="common">Polychaete worm</name>
    <dbReference type="NCBI Taxonomy" id="6347"/>
    <lineage>
        <taxon>Eukaryota</taxon>
        <taxon>Metazoa</taxon>
        <taxon>Spiralia</taxon>
        <taxon>Lophotrochozoa</taxon>
        <taxon>Annelida</taxon>
        <taxon>Polychaeta</taxon>
        <taxon>Sedentaria</taxon>
        <taxon>Canalipalpata</taxon>
        <taxon>Sabellida</taxon>
        <taxon>Oweniida</taxon>
        <taxon>Oweniidae</taxon>
        <taxon>Owenia</taxon>
    </lineage>
</organism>
<reference evidence="6" key="1">
    <citation type="submission" date="2022-03" db="EMBL/GenBank/DDBJ databases">
        <authorList>
            <person name="Martin C."/>
        </authorList>
    </citation>
    <scope>NUCLEOTIDE SEQUENCE</scope>
</reference>
<dbReference type="Gene3D" id="2.60.120.620">
    <property type="entry name" value="q2cbj1_9rhob like domain"/>
    <property type="match status" value="1"/>
</dbReference>
<dbReference type="InterPro" id="IPR006620">
    <property type="entry name" value="Pro_4_hyd_alph"/>
</dbReference>
<comment type="caution">
    <text evidence="6">The sequence shown here is derived from an EMBL/GenBank/DDBJ whole genome shotgun (WGS) entry which is preliminary data.</text>
</comment>
<proteinExistence type="predicted"/>
<evidence type="ECO:0000256" key="4">
    <source>
        <dbReference type="ARBA" id="ARBA00023002"/>
    </source>
</evidence>
<dbReference type="AlphaFoldDB" id="A0A8J1U972"/>
<sequence length="314" mass="36064">MPTRKRTLKPNAQQTEDDLARKYFHHELAVSRVSALSKVLIGLIIVVATFFFTKFYIYAKVEVITMVSASNNYSRFYYEVPCSKDYQEERKLFKDCVPKRCGRVVMDSVVTKQEARKLLRIVRNAMVLGGSNGGASILDLHTGAISKGNAFINIFKALESHPEPDQILTAEDFMIYKKVKDKIHSAVAAEFEVPKDKLYLTKPTFFSRLTTKPAKTIHDEYWHPHIDKETYGSFHYTSLLYLTEYMEDFRGGRFFFIDKDTNRTVEPVTGRLSFFTSGSENLHFVERLKEGARYAITVSFTCDPEKAIGDPRLK</sequence>
<evidence type="ECO:0000313" key="7">
    <source>
        <dbReference type="Proteomes" id="UP000749559"/>
    </source>
</evidence>
<dbReference type="SMART" id="SM00702">
    <property type="entry name" value="P4Hc"/>
    <property type="match status" value="1"/>
</dbReference>
<evidence type="ECO:0000256" key="1">
    <source>
        <dbReference type="ARBA" id="ARBA00001961"/>
    </source>
</evidence>
<dbReference type="Proteomes" id="UP000749559">
    <property type="component" value="Unassembled WGS sequence"/>
</dbReference>
<dbReference type="PANTHER" id="PTHR14650">
    <property type="entry name" value="PROLYL HYDROXYLASE-RELATED"/>
    <property type="match status" value="1"/>
</dbReference>
<dbReference type="InterPro" id="IPR039210">
    <property type="entry name" value="OGFOD3"/>
</dbReference>
<name>A0A8J1U972_OWEFU</name>
<gene>
    <name evidence="6" type="ORF">OFUS_LOCUS19441</name>
</gene>
<evidence type="ECO:0000313" key="6">
    <source>
        <dbReference type="EMBL" id="CAH1794802.1"/>
    </source>
</evidence>
<keyword evidence="2" id="KW-0479">Metal-binding</keyword>
<dbReference type="InterPro" id="IPR005123">
    <property type="entry name" value="Oxoglu/Fe-dep_dioxygenase_dom"/>
</dbReference>
<comment type="cofactor">
    <cofactor evidence="1">
        <name>L-ascorbate</name>
        <dbReference type="ChEBI" id="CHEBI:38290"/>
    </cofactor>
</comment>
<dbReference type="GO" id="GO:0051213">
    <property type="term" value="F:dioxygenase activity"/>
    <property type="evidence" value="ECO:0007669"/>
    <property type="project" value="UniProtKB-KW"/>
</dbReference>
<dbReference type="InterPro" id="IPR044862">
    <property type="entry name" value="Pro_4_hyd_alph_FE2OG_OXY"/>
</dbReference>
<dbReference type="GO" id="GO:0005506">
    <property type="term" value="F:iron ion binding"/>
    <property type="evidence" value="ECO:0007669"/>
    <property type="project" value="InterPro"/>
</dbReference>
<dbReference type="Pfam" id="PF13640">
    <property type="entry name" value="2OG-FeII_Oxy_3"/>
    <property type="match status" value="1"/>
</dbReference>
<dbReference type="PANTHER" id="PTHR14650:SF1">
    <property type="entry name" value="2-OXOGLUTARATE AND IRON-DEPENDENT OXYGENASE DOMAIN-CONTAINING PROTEIN 3"/>
    <property type="match status" value="1"/>
</dbReference>
<dbReference type="GO" id="GO:0016705">
    <property type="term" value="F:oxidoreductase activity, acting on paired donors, with incorporation or reduction of molecular oxygen"/>
    <property type="evidence" value="ECO:0007669"/>
    <property type="project" value="InterPro"/>
</dbReference>
<dbReference type="GO" id="GO:0016020">
    <property type="term" value="C:membrane"/>
    <property type="evidence" value="ECO:0007669"/>
    <property type="project" value="TreeGrafter"/>
</dbReference>
<evidence type="ECO:0000256" key="5">
    <source>
        <dbReference type="ARBA" id="ARBA00023004"/>
    </source>
</evidence>
<evidence type="ECO:0000256" key="3">
    <source>
        <dbReference type="ARBA" id="ARBA00022964"/>
    </source>
</evidence>
<evidence type="ECO:0000256" key="2">
    <source>
        <dbReference type="ARBA" id="ARBA00022723"/>
    </source>
</evidence>
<dbReference type="PROSITE" id="PS51471">
    <property type="entry name" value="FE2OG_OXY"/>
    <property type="match status" value="1"/>
</dbReference>
<keyword evidence="7" id="KW-1185">Reference proteome</keyword>
<keyword evidence="3" id="KW-0223">Dioxygenase</keyword>
<protein>
    <submittedName>
        <fullName evidence="6">Uncharacterized protein</fullName>
    </submittedName>
</protein>
<dbReference type="OrthoDB" id="427071at2759"/>
<dbReference type="EMBL" id="CAIIXF020000009">
    <property type="protein sequence ID" value="CAH1794802.1"/>
    <property type="molecule type" value="Genomic_DNA"/>
</dbReference>
<keyword evidence="4" id="KW-0560">Oxidoreductase</keyword>